<sequence>FDASKCNLLNKAITDVQDYGLYGFSTYIHEGADIQPSIIYGIISVSEVRVMHSTGTSETYFEKLGCVSNEYYQYELGIELNGVVSSECISNDAIIPGHSDSSTQTVPTKPTICDDNQSEIVKYLQGFKYGQILGIDQEDLKLYLTRVGPVVGSIIYLLDDGDTTTTGEVVFLGWEKVANKQYWIIARQIKEQVQSQYGLYDSYYYEAEKIPFDWPSRAIDSQYFGNLLFKDVYNPIVEPTYCTDASDATVTKDSCICTKDNYPINCKCPTTSAEIVGIPEDRCNCTQSDDFRDECKTASVVDEQSGLVEEKVRVIVEWFKKNWKLIAFVAVCVVGGYIIIAVIVSLVFCVVKV</sequence>
<protein>
    <submittedName>
        <fullName evidence="2">Uncharacterized protein</fullName>
    </submittedName>
</protein>
<name>A0A5J4TEL3_9EUKA</name>
<organism evidence="2 3">
    <name type="scientific">Streblomastix strix</name>
    <dbReference type="NCBI Taxonomy" id="222440"/>
    <lineage>
        <taxon>Eukaryota</taxon>
        <taxon>Metamonada</taxon>
        <taxon>Preaxostyla</taxon>
        <taxon>Oxymonadida</taxon>
        <taxon>Streblomastigidae</taxon>
        <taxon>Streblomastix</taxon>
    </lineage>
</organism>
<dbReference type="InterPro" id="IPR038765">
    <property type="entry name" value="Papain-like_cys_pep_sf"/>
</dbReference>
<keyword evidence="1" id="KW-0472">Membrane</keyword>
<comment type="caution">
    <text evidence="2">The sequence shown here is derived from an EMBL/GenBank/DDBJ whole genome shotgun (WGS) entry which is preliminary data.</text>
</comment>
<dbReference type="EMBL" id="SNRW01032763">
    <property type="protein sequence ID" value="KAA6356569.1"/>
    <property type="molecule type" value="Genomic_DNA"/>
</dbReference>
<dbReference type="AlphaFoldDB" id="A0A5J4TEL3"/>
<feature type="non-terminal residue" evidence="2">
    <location>
        <position position="1"/>
    </location>
</feature>
<keyword evidence="1" id="KW-1133">Transmembrane helix</keyword>
<gene>
    <name evidence="2" type="ORF">EZS28_047904</name>
</gene>
<reference evidence="2 3" key="1">
    <citation type="submission" date="2019-03" db="EMBL/GenBank/DDBJ databases">
        <title>Single cell metagenomics reveals metabolic interactions within the superorganism composed of flagellate Streblomastix strix and complex community of Bacteroidetes bacteria on its surface.</title>
        <authorList>
            <person name="Treitli S.C."/>
            <person name="Kolisko M."/>
            <person name="Husnik F."/>
            <person name="Keeling P."/>
            <person name="Hampl V."/>
        </authorList>
    </citation>
    <scope>NUCLEOTIDE SEQUENCE [LARGE SCALE GENOMIC DNA]</scope>
    <source>
        <strain evidence="2">ST1C</strain>
    </source>
</reference>
<feature type="transmembrane region" description="Helical" evidence="1">
    <location>
        <begin position="325"/>
        <end position="351"/>
    </location>
</feature>
<evidence type="ECO:0000313" key="3">
    <source>
        <dbReference type="Proteomes" id="UP000324800"/>
    </source>
</evidence>
<proteinExistence type="predicted"/>
<evidence type="ECO:0000313" key="2">
    <source>
        <dbReference type="EMBL" id="KAA6356569.1"/>
    </source>
</evidence>
<evidence type="ECO:0000256" key="1">
    <source>
        <dbReference type="SAM" id="Phobius"/>
    </source>
</evidence>
<dbReference type="SUPFAM" id="SSF54001">
    <property type="entry name" value="Cysteine proteinases"/>
    <property type="match status" value="1"/>
</dbReference>
<accession>A0A5J4TEL3</accession>
<dbReference type="Proteomes" id="UP000324800">
    <property type="component" value="Unassembled WGS sequence"/>
</dbReference>
<keyword evidence="1" id="KW-0812">Transmembrane</keyword>